<reference evidence="7" key="1">
    <citation type="journal article" date="2014" name="Front. Microbiol.">
        <title>High frequency of phylogenetically diverse reductive dehalogenase-homologous genes in deep subseafloor sedimentary metagenomes.</title>
        <authorList>
            <person name="Kawai M."/>
            <person name="Futagami T."/>
            <person name="Toyoda A."/>
            <person name="Takaki Y."/>
            <person name="Nishi S."/>
            <person name="Hori S."/>
            <person name="Arai W."/>
            <person name="Tsubouchi T."/>
            <person name="Morono Y."/>
            <person name="Uchiyama I."/>
            <person name="Ito T."/>
            <person name="Fujiyama A."/>
            <person name="Inagaki F."/>
            <person name="Takami H."/>
        </authorList>
    </citation>
    <scope>NUCLEOTIDE SEQUENCE</scope>
    <source>
        <strain evidence="7">Expedition CK06-06</strain>
    </source>
</reference>
<protein>
    <recommendedName>
        <fullName evidence="6">Radical SAM core domain-containing protein</fullName>
    </recommendedName>
</protein>
<feature type="non-terminal residue" evidence="7">
    <location>
        <position position="282"/>
    </location>
</feature>
<evidence type="ECO:0000256" key="5">
    <source>
        <dbReference type="ARBA" id="ARBA00023014"/>
    </source>
</evidence>
<keyword evidence="4" id="KW-0408">Iron</keyword>
<sequence>YDYVDAVVRHDGEIAFSKYVGGVPLGSIENLVYRENGQIKENAVKLPDLNELAPPDRGFVNMETYFENSKDPDYPMCEPFQRPMNICSQKGCIWRCQEEGGCIFCSIPYYDLRLRDPKLVWDEISFLVEKYQTDLIWDPSDNLIGDKEWFKSFCAAKPKTLDIHYTNYVDAKGIDEEVARLLVETGCCSVFVGMETGDATMLKNMNKRSTVEDNIRAMEILQKYRIGVIVGVVAGVPGESEASLARTLEFLKKLLEFDNLDRIEWGSLVPFPGSKANRMLRE</sequence>
<gene>
    <name evidence="7" type="ORF">S03H2_35048</name>
</gene>
<dbReference type="SFLD" id="SFLDG01082">
    <property type="entry name" value="B12-binding_domain_containing"/>
    <property type="match status" value="1"/>
</dbReference>
<dbReference type="Pfam" id="PF04055">
    <property type="entry name" value="Radical_SAM"/>
    <property type="match status" value="1"/>
</dbReference>
<evidence type="ECO:0000256" key="4">
    <source>
        <dbReference type="ARBA" id="ARBA00023004"/>
    </source>
</evidence>
<keyword evidence="5" id="KW-0411">Iron-sulfur</keyword>
<dbReference type="SMART" id="SM00729">
    <property type="entry name" value="Elp3"/>
    <property type="match status" value="1"/>
</dbReference>
<dbReference type="InterPro" id="IPR023404">
    <property type="entry name" value="rSAM_horseshoe"/>
</dbReference>
<dbReference type="SFLD" id="SFLDS00029">
    <property type="entry name" value="Radical_SAM"/>
    <property type="match status" value="1"/>
</dbReference>
<evidence type="ECO:0000256" key="1">
    <source>
        <dbReference type="ARBA" id="ARBA00001966"/>
    </source>
</evidence>
<feature type="domain" description="Radical SAM core" evidence="6">
    <location>
        <begin position="78"/>
        <end position="282"/>
    </location>
</feature>
<dbReference type="SUPFAM" id="SSF102114">
    <property type="entry name" value="Radical SAM enzymes"/>
    <property type="match status" value="1"/>
</dbReference>
<dbReference type="PANTHER" id="PTHR43409">
    <property type="entry name" value="ANAEROBIC MAGNESIUM-PROTOPORPHYRIN IX MONOMETHYL ESTER CYCLASE-RELATED"/>
    <property type="match status" value="1"/>
</dbReference>
<evidence type="ECO:0000256" key="3">
    <source>
        <dbReference type="ARBA" id="ARBA00022723"/>
    </source>
</evidence>
<dbReference type="InterPro" id="IPR058240">
    <property type="entry name" value="rSAM_sf"/>
</dbReference>
<dbReference type="GO" id="GO:0051536">
    <property type="term" value="F:iron-sulfur cluster binding"/>
    <property type="evidence" value="ECO:0007669"/>
    <property type="project" value="UniProtKB-KW"/>
</dbReference>
<proteinExistence type="predicted"/>
<dbReference type="InterPro" id="IPR007197">
    <property type="entry name" value="rSAM"/>
</dbReference>
<accession>X1IRM4</accession>
<comment type="caution">
    <text evidence="7">The sequence shown here is derived from an EMBL/GenBank/DDBJ whole genome shotgun (WGS) entry which is preliminary data.</text>
</comment>
<evidence type="ECO:0000256" key="2">
    <source>
        <dbReference type="ARBA" id="ARBA00022691"/>
    </source>
</evidence>
<dbReference type="GO" id="GO:0046872">
    <property type="term" value="F:metal ion binding"/>
    <property type="evidence" value="ECO:0007669"/>
    <property type="project" value="UniProtKB-KW"/>
</dbReference>
<dbReference type="PANTHER" id="PTHR43409:SF7">
    <property type="entry name" value="BLL1977 PROTEIN"/>
    <property type="match status" value="1"/>
</dbReference>
<evidence type="ECO:0000313" key="7">
    <source>
        <dbReference type="EMBL" id="GAH60188.1"/>
    </source>
</evidence>
<dbReference type="EMBL" id="BARU01021416">
    <property type="protein sequence ID" value="GAH60188.1"/>
    <property type="molecule type" value="Genomic_DNA"/>
</dbReference>
<organism evidence="7">
    <name type="scientific">marine sediment metagenome</name>
    <dbReference type="NCBI Taxonomy" id="412755"/>
    <lineage>
        <taxon>unclassified sequences</taxon>
        <taxon>metagenomes</taxon>
        <taxon>ecological metagenomes</taxon>
    </lineage>
</organism>
<name>X1IRM4_9ZZZZ</name>
<keyword evidence="2" id="KW-0949">S-adenosyl-L-methionine</keyword>
<dbReference type="PROSITE" id="PS51918">
    <property type="entry name" value="RADICAL_SAM"/>
    <property type="match status" value="1"/>
</dbReference>
<dbReference type="InterPro" id="IPR006638">
    <property type="entry name" value="Elp3/MiaA/NifB-like_rSAM"/>
</dbReference>
<feature type="non-terminal residue" evidence="7">
    <location>
        <position position="1"/>
    </location>
</feature>
<keyword evidence="3" id="KW-0479">Metal-binding</keyword>
<dbReference type="AlphaFoldDB" id="X1IRM4"/>
<evidence type="ECO:0000259" key="6">
    <source>
        <dbReference type="PROSITE" id="PS51918"/>
    </source>
</evidence>
<dbReference type="GO" id="GO:0003824">
    <property type="term" value="F:catalytic activity"/>
    <property type="evidence" value="ECO:0007669"/>
    <property type="project" value="InterPro"/>
</dbReference>
<comment type="cofactor">
    <cofactor evidence="1">
        <name>[4Fe-4S] cluster</name>
        <dbReference type="ChEBI" id="CHEBI:49883"/>
    </cofactor>
</comment>
<dbReference type="InterPro" id="IPR051198">
    <property type="entry name" value="BchE-like"/>
</dbReference>
<dbReference type="Gene3D" id="3.80.30.20">
    <property type="entry name" value="tm_1862 like domain"/>
    <property type="match status" value="1"/>
</dbReference>